<dbReference type="InterPro" id="IPR050864">
    <property type="entry name" value="Bacterial_PTS_Sugar_Transport"/>
</dbReference>
<accession>W6APK9</accession>
<dbReference type="GO" id="GO:0090563">
    <property type="term" value="F:protein-phosphocysteine-sugar phosphotransferase activity"/>
    <property type="evidence" value="ECO:0007669"/>
    <property type="project" value="TreeGrafter"/>
</dbReference>
<dbReference type="Gene3D" id="3.40.50.2300">
    <property type="match status" value="1"/>
</dbReference>
<dbReference type="KEGG" id="smia:P344_06785"/>
<proteinExistence type="predicted"/>
<dbReference type="GO" id="GO:0005886">
    <property type="term" value="C:plasma membrane"/>
    <property type="evidence" value="ECO:0007669"/>
    <property type="project" value="TreeGrafter"/>
</dbReference>
<keyword evidence="4" id="KW-0598">Phosphotransferase system</keyword>
<evidence type="ECO:0000256" key="1">
    <source>
        <dbReference type="ARBA" id="ARBA00022448"/>
    </source>
</evidence>
<dbReference type="InterPro" id="IPR003501">
    <property type="entry name" value="PTS_EIIB_2/3"/>
</dbReference>
<dbReference type="EMBL" id="CP006720">
    <property type="protein sequence ID" value="AHI58655.1"/>
    <property type="molecule type" value="Genomic_DNA"/>
</dbReference>
<evidence type="ECO:0000256" key="4">
    <source>
        <dbReference type="ARBA" id="ARBA00022683"/>
    </source>
</evidence>
<evidence type="ECO:0000313" key="7">
    <source>
        <dbReference type="Proteomes" id="UP000019260"/>
    </source>
</evidence>
<protein>
    <recommendedName>
        <fullName evidence="5">Phosphotransferase system EIIB component type 2/3 domain-containing protein</fullName>
    </recommendedName>
</protein>
<sequence length="233" mass="26721">MLSSISVKLVDKSFRDNLKHAKTPQEVLTLIGSDVKQTKKSSPNCGKTILGTSASTTGVVHTYMCKELLEQAGTKMEYNIHIKCQGQKELEYEIPKKMLDEAEVVILVNDVGIDMDRFIGKKVYPCGTAPIVLKMLKKVIKDALAKGYIYGESNDNSDFIANSGQGKPAILRHLLSRVSYNDSVCCVCGIMFCDYVRNRESNLWWWLWLWFIMKYWRNRGRWSCHYFSRLRSN</sequence>
<name>W6APK9_9MOLU</name>
<dbReference type="eggNOG" id="COG1445">
    <property type="taxonomic scope" value="Bacteria"/>
</dbReference>
<evidence type="ECO:0000256" key="2">
    <source>
        <dbReference type="ARBA" id="ARBA00022597"/>
    </source>
</evidence>
<evidence type="ECO:0000259" key="5">
    <source>
        <dbReference type="Pfam" id="PF02302"/>
    </source>
</evidence>
<dbReference type="GO" id="GO:0008982">
    <property type="term" value="F:protein-N(PI)-phosphohistidine-sugar phosphotransferase activity"/>
    <property type="evidence" value="ECO:0007669"/>
    <property type="project" value="InterPro"/>
</dbReference>
<keyword evidence="2" id="KW-0762">Sugar transport</keyword>
<evidence type="ECO:0000313" key="6">
    <source>
        <dbReference type="EMBL" id="AHI58655.1"/>
    </source>
</evidence>
<dbReference type="AlphaFoldDB" id="W6APK9"/>
<dbReference type="STRING" id="838561.P344_06785"/>
<dbReference type="GO" id="GO:0009401">
    <property type="term" value="P:phosphoenolpyruvate-dependent sugar phosphotransferase system"/>
    <property type="evidence" value="ECO:0007669"/>
    <property type="project" value="UniProtKB-KW"/>
</dbReference>
<dbReference type="HOGENOM" id="CLU_1189312_0_0_14"/>
<organism evidence="6 7">
    <name type="scientific">Spiroplasma mirum ATCC 29335</name>
    <dbReference type="NCBI Taxonomy" id="838561"/>
    <lineage>
        <taxon>Bacteria</taxon>
        <taxon>Bacillati</taxon>
        <taxon>Mycoplasmatota</taxon>
        <taxon>Mollicutes</taxon>
        <taxon>Entomoplasmatales</taxon>
        <taxon>Spiroplasmataceae</taxon>
        <taxon>Spiroplasma</taxon>
    </lineage>
</organism>
<gene>
    <name evidence="6" type="ORF">P344_06785</name>
</gene>
<dbReference type="RefSeq" id="WP_025317868.1">
    <property type="nucleotide sequence ID" value="NZ_CP006720.1"/>
</dbReference>
<evidence type="ECO:0000256" key="3">
    <source>
        <dbReference type="ARBA" id="ARBA00022679"/>
    </source>
</evidence>
<feature type="domain" description="Phosphotransferase system EIIB component type 2/3" evidence="5">
    <location>
        <begin position="56"/>
        <end position="140"/>
    </location>
</feature>
<keyword evidence="3" id="KW-0808">Transferase</keyword>
<dbReference type="Pfam" id="PF02302">
    <property type="entry name" value="PTS_IIB"/>
    <property type="match status" value="1"/>
</dbReference>
<dbReference type="InterPro" id="IPR036095">
    <property type="entry name" value="PTS_EIIB-like_sf"/>
</dbReference>
<dbReference type="PANTHER" id="PTHR30505:SF0">
    <property type="entry name" value="FRUCTOSE-LIKE PTS SYSTEM EIIBC COMPONENT-RELATED"/>
    <property type="match status" value="1"/>
</dbReference>
<dbReference type="Proteomes" id="UP000019260">
    <property type="component" value="Chromosome"/>
</dbReference>
<dbReference type="SUPFAM" id="SSF52794">
    <property type="entry name" value="PTS system IIB component-like"/>
    <property type="match status" value="1"/>
</dbReference>
<keyword evidence="7" id="KW-1185">Reference proteome</keyword>
<dbReference type="PANTHER" id="PTHR30505">
    <property type="entry name" value="FRUCTOSE-LIKE PERMEASE"/>
    <property type="match status" value="1"/>
</dbReference>
<keyword evidence="1" id="KW-0813">Transport</keyword>
<dbReference type="CDD" id="cd00133">
    <property type="entry name" value="PTS_IIB"/>
    <property type="match status" value="1"/>
</dbReference>
<reference evidence="6 7" key="1">
    <citation type="submission" date="2013-09" db="EMBL/GenBank/DDBJ databases">
        <title>Complete genome sequence of Spiroplasma mirum suckling mouse cataract agent.</title>
        <authorList>
            <person name="Landry C.A."/>
            <person name="Bastian F.O."/>
            <person name="Thune R.L."/>
        </authorList>
    </citation>
    <scope>NUCLEOTIDE SEQUENCE [LARGE SCALE GENOMIC DNA]</scope>
    <source>
        <strain evidence="6 7">SMCA</strain>
    </source>
</reference>